<evidence type="ECO:0000259" key="1">
    <source>
        <dbReference type="Pfam" id="PF04937"/>
    </source>
</evidence>
<dbReference type="EMBL" id="NBSK02000009">
    <property type="protein sequence ID" value="KAJ0187084.1"/>
    <property type="molecule type" value="Genomic_DNA"/>
</dbReference>
<organism evidence="2 3">
    <name type="scientific">Lactuca sativa</name>
    <name type="common">Garden lettuce</name>
    <dbReference type="NCBI Taxonomy" id="4236"/>
    <lineage>
        <taxon>Eukaryota</taxon>
        <taxon>Viridiplantae</taxon>
        <taxon>Streptophyta</taxon>
        <taxon>Embryophyta</taxon>
        <taxon>Tracheophyta</taxon>
        <taxon>Spermatophyta</taxon>
        <taxon>Magnoliopsida</taxon>
        <taxon>eudicotyledons</taxon>
        <taxon>Gunneridae</taxon>
        <taxon>Pentapetalae</taxon>
        <taxon>asterids</taxon>
        <taxon>campanulids</taxon>
        <taxon>Asterales</taxon>
        <taxon>Asteraceae</taxon>
        <taxon>Cichorioideae</taxon>
        <taxon>Cichorieae</taxon>
        <taxon>Lactucinae</taxon>
        <taxon>Lactuca</taxon>
    </lineage>
</organism>
<evidence type="ECO:0000313" key="3">
    <source>
        <dbReference type="Proteomes" id="UP000235145"/>
    </source>
</evidence>
<sequence>MILIFFRLFDYFIKEIGPDHVVQIVTDSVANNVLAGKIVEAKYPHIYWTPCAAHCIDFMLEDIFKASHLKKTLDKAITVNTYIYNRCS</sequence>
<evidence type="ECO:0000313" key="2">
    <source>
        <dbReference type="EMBL" id="KAJ0187084.1"/>
    </source>
</evidence>
<dbReference type="InterPro" id="IPR012337">
    <property type="entry name" value="RNaseH-like_sf"/>
</dbReference>
<name>A0A9R1WTG6_LACSA</name>
<feature type="domain" description="DUF659" evidence="1">
    <location>
        <begin position="5"/>
        <end position="78"/>
    </location>
</feature>
<dbReference type="InterPro" id="IPR007021">
    <property type="entry name" value="DUF659"/>
</dbReference>
<proteinExistence type="predicted"/>
<reference evidence="2 3" key="1">
    <citation type="journal article" date="2017" name="Nat. Commun.">
        <title>Genome assembly with in vitro proximity ligation data and whole-genome triplication in lettuce.</title>
        <authorList>
            <person name="Reyes-Chin-Wo S."/>
            <person name="Wang Z."/>
            <person name="Yang X."/>
            <person name="Kozik A."/>
            <person name="Arikit S."/>
            <person name="Song C."/>
            <person name="Xia L."/>
            <person name="Froenicke L."/>
            <person name="Lavelle D.O."/>
            <person name="Truco M.J."/>
            <person name="Xia R."/>
            <person name="Zhu S."/>
            <person name="Xu C."/>
            <person name="Xu H."/>
            <person name="Xu X."/>
            <person name="Cox K."/>
            <person name="Korf I."/>
            <person name="Meyers B.C."/>
            <person name="Michelmore R.W."/>
        </authorList>
    </citation>
    <scope>NUCLEOTIDE SEQUENCE [LARGE SCALE GENOMIC DNA]</scope>
    <source>
        <strain evidence="3">cv. Salinas</strain>
        <tissue evidence="2">Seedlings</tissue>
    </source>
</reference>
<gene>
    <name evidence="2" type="ORF">LSAT_V11C900480190</name>
</gene>
<accession>A0A9R1WTG6</accession>
<dbReference type="PANTHER" id="PTHR32166:SF74">
    <property type="entry name" value="OS05G0256350 PROTEIN"/>
    <property type="match status" value="1"/>
</dbReference>
<dbReference type="SUPFAM" id="SSF53098">
    <property type="entry name" value="Ribonuclease H-like"/>
    <property type="match status" value="1"/>
</dbReference>
<dbReference type="AlphaFoldDB" id="A0A9R1WTG6"/>
<dbReference type="Pfam" id="PF04937">
    <property type="entry name" value="DUF659"/>
    <property type="match status" value="1"/>
</dbReference>
<protein>
    <recommendedName>
        <fullName evidence="1">DUF659 domain-containing protein</fullName>
    </recommendedName>
</protein>
<comment type="caution">
    <text evidence="2">The sequence shown here is derived from an EMBL/GenBank/DDBJ whole genome shotgun (WGS) entry which is preliminary data.</text>
</comment>
<dbReference type="PANTHER" id="PTHR32166">
    <property type="entry name" value="OSJNBA0013A04.12 PROTEIN"/>
    <property type="match status" value="1"/>
</dbReference>
<dbReference type="Proteomes" id="UP000235145">
    <property type="component" value="Unassembled WGS sequence"/>
</dbReference>
<keyword evidence="3" id="KW-1185">Reference proteome</keyword>